<dbReference type="Pfam" id="PF18913">
    <property type="entry name" value="FBPase_C"/>
    <property type="match status" value="1"/>
</dbReference>
<comment type="cofactor">
    <cofactor evidence="12">
        <name>Mg(2+)</name>
        <dbReference type="ChEBI" id="CHEBI:18420"/>
    </cofactor>
    <text evidence="12">Binds 2 magnesium ions per subunit.</text>
</comment>
<comment type="subunit">
    <text evidence="12">Homotetramer.</text>
</comment>
<dbReference type="Gene3D" id="3.30.540.10">
    <property type="entry name" value="Fructose-1,6-Bisphosphatase, subunit A, domain 1"/>
    <property type="match status" value="1"/>
</dbReference>
<evidence type="ECO:0000256" key="7">
    <source>
        <dbReference type="ARBA" id="ARBA00022842"/>
    </source>
</evidence>
<evidence type="ECO:0000256" key="13">
    <source>
        <dbReference type="RuleBase" id="RU000508"/>
    </source>
</evidence>
<evidence type="ECO:0000259" key="14">
    <source>
        <dbReference type="Pfam" id="PF00316"/>
    </source>
</evidence>
<comment type="pathway">
    <text evidence="9">Carbohydrate biosynthesis.</text>
</comment>
<organism evidence="16 17">
    <name type="scientific">Algoriphagus alkaliphilus</name>
    <dbReference type="NCBI Taxonomy" id="279824"/>
    <lineage>
        <taxon>Bacteria</taxon>
        <taxon>Pseudomonadati</taxon>
        <taxon>Bacteroidota</taxon>
        <taxon>Cytophagia</taxon>
        <taxon>Cytophagales</taxon>
        <taxon>Cyclobacteriaceae</taxon>
        <taxon>Algoriphagus</taxon>
    </lineage>
</organism>
<dbReference type="GO" id="GO:0006000">
    <property type="term" value="P:fructose metabolic process"/>
    <property type="evidence" value="ECO:0007669"/>
    <property type="project" value="TreeGrafter"/>
</dbReference>
<dbReference type="Proteomes" id="UP000198756">
    <property type="component" value="Unassembled WGS sequence"/>
</dbReference>
<dbReference type="InterPro" id="IPR033391">
    <property type="entry name" value="FBPase_N"/>
</dbReference>
<feature type="binding site" evidence="12">
    <location>
        <position position="129"/>
    </location>
    <ligand>
        <name>Mg(2+)</name>
        <dbReference type="ChEBI" id="CHEBI:18420"/>
        <label>2</label>
    </ligand>
</feature>
<dbReference type="CDD" id="cd00354">
    <property type="entry name" value="FBPase"/>
    <property type="match status" value="1"/>
</dbReference>
<evidence type="ECO:0000256" key="8">
    <source>
        <dbReference type="ARBA" id="ARBA00023277"/>
    </source>
</evidence>
<evidence type="ECO:0000256" key="9">
    <source>
        <dbReference type="ARBA" id="ARBA00024331"/>
    </source>
</evidence>
<dbReference type="AlphaFoldDB" id="A0A1G5XPV4"/>
<dbReference type="STRING" id="279824.SAMN03080617_01900"/>
<dbReference type="EC" id="3.1.3.11" evidence="3 12"/>
<feature type="binding site" evidence="12">
    <location>
        <begin position="129"/>
        <end position="132"/>
    </location>
    <ligand>
        <name>substrate</name>
    </ligand>
</feature>
<feature type="binding site" evidence="12">
    <location>
        <position position="126"/>
    </location>
    <ligand>
        <name>Mg(2+)</name>
        <dbReference type="ChEBI" id="CHEBI:18420"/>
        <label>1</label>
    </ligand>
</feature>
<gene>
    <name evidence="12" type="primary">fbp</name>
    <name evidence="16" type="ORF">SAMN03080617_01900</name>
</gene>
<dbReference type="PANTHER" id="PTHR11556">
    <property type="entry name" value="FRUCTOSE-1,6-BISPHOSPHATASE-RELATED"/>
    <property type="match status" value="1"/>
</dbReference>
<dbReference type="GO" id="GO:0006002">
    <property type="term" value="P:fructose 6-phosphate metabolic process"/>
    <property type="evidence" value="ECO:0007669"/>
    <property type="project" value="TreeGrafter"/>
</dbReference>
<feature type="binding site" evidence="12">
    <location>
        <position position="222"/>
    </location>
    <ligand>
        <name>substrate</name>
    </ligand>
</feature>
<dbReference type="NCBIfam" id="NF006778">
    <property type="entry name" value="PRK09293.1-1"/>
    <property type="match status" value="1"/>
</dbReference>
<feature type="binding site" evidence="12">
    <location>
        <position position="279"/>
    </location>
    <ligand>
        <name>substrate</name>
    </ligand>
</feature>
<evidence type="ECO:0000256" key="1">
    <source>
        <dbReference type="ARBA" id="ARBA00001273"/>
    </source>
</evidence>
<keyword evidence="7 12" id="KW-0460">Magnesium</keyword>
<proteinExistence type="inferred from homology"/>
<keyword evidence="6 12" id="KW-0378">Hydrolase</keyword>
<evidence type="ECO:0000259" key="15">
    <source>
        <dbReference type="Pfam" id="PF18913"/>
    </source>
</evidence>
<sequence length="348" mass="38244">MKTDPYQPNQGNLAYSVGVTLDRFIKLKQSDFPFASGELSQILRDIALASKIVNRETNRAGLSNIGGAFGQTNVQGEEQQKLDVIANIRFMRALSKGGEVCAIVSEEEDCVIDLQNNSGKYVVAIDPLDGSSNIDVNISIGTIFSIYRRKTPVGSPITTEDVMQPGNQQVAAGYVLYGSSTMLVYTTGFGVNGFTYEASLGEFFLSHPSIKAPETGKIYSINEGLELEWEAGVKSFVKDCKEKKYQSRYIGSLVADFHRNLLKGGIYLYPATFNNPSGKLRLLYEANALAFIIEQAGGKASDGENRILDIQPESLHQRTPLLIGSKHMVEEAEELFRISESEINTLSR</sequence>
<evidence type="ECO:0000256" key="4">
    <source>
        <dbReference type="ARBA" id="ARBA00022490"/>
    </source>
</evidence>
<evidence type="ECO:0000256" key="2">
    <source>
        <dbReference type="ARBA" id="ARBA00010941"/>
    </source>
</evidence>
<feature type="domain" description="Fructose-1-6-bisphosphatase class I N-terminal" evidence="14">
    <location>
        <begin position="20"/>
        <end position="208"/>
    </location>
</feature>
<dbReference type="PRINTS" id="PR00115">
    <property type="entry name" value="F16BPHPHTASE"/>
</dbReference>
<dbReference type="RefSeq" id="WP_092729704.1">
    <property type="nucleotide sequence ID" value="NZ_FMXE01000011.1"/>
</dbReference>
<dbReference type="GO" id="GO:0030388">
    <property type="term" value="P:fructose 1,6-bisphosphate metabolic process"/>
    <property type="evidence" value="ECO:0007669"/>
    <property type="project" value="TreeGrafter"/>
</dbReference>
<keyword evidence="8 12" id="KW-0119">Carbohydrate metabolism</keyword>
<dbReference type="InterPro" id="IPR028343">
    <property type="entry name" value="FBPtase"/>
</dbReference>
<dbReference type="GO" id="GO:0042132">
    <property type="term" value="F:fructose 1,6-bisphosphate 1-phosphatase activity"/>
    <property type="evidence" value="ECO:0007669"/>
    <property type="project" value="UniProtKB-UniRule"/>
</dbReference>
<comment type="subcellular location">
    <subcellularLocation>
        <location evidence="12">Cytoplasm</location>
    </subcellularLocation>
</comment>
<evidence type="ECO:0000256" key="11">
    <source>
        <dbReference type="ARBA" id="ARBA00081210"/>
    </source>
</evidence>
<dbReference type="InterPro" id="IPR044015">
    <property type="entry name" value="FBPase_C_dom"/>
</dbReference>
<dbReference type="GO" id="GO:0005986">
    <property type="term" value="P:sucrose biosynthetic process"/>
    <property type="evidence" value="ECO:0007669"/>
    <property type="project" value="TreeGrafter"/>
</dbReference>
<feature type="binding site" evidence="12">
    <location>
        <position position="285"/>
    </location>
    <ligand>
        <name>Mg(2+)</name>
        <dbReference type="ChEBI" id="CHEBI:18420"/>
        <label>2</label>
    </ligand>
</feature>
<dbReference type="EMBL" id="FMXE01000011">
    <property type="protein sequence ID" value="SDA71954.1"/>
    <property type="molecule type" value="Genomic_DNA"/>
</dbReference>
<feature type="binding site" evidence="12">
    <location>
        <position position="106"/>
    </location>
    <ligand>
        <name>Mg(2+)</name>
        <dbReference type="ChEBI" id="CHEBI:18420"/>
        <label>1</label>
    </ligand>
</feature>
<accession>A0A1G5XPV4</accession>
<evidence type="ECO:0000313" key="16">
    <source>
        <dbReference type="EMBL" id="SDA71954.1"/>
    </source>
</evidence>
<reference evidence="17" key="1">
    <citation type="submission" date="2016-10" db="EMBL/GenBank/DDBJ databases">
        <authorList>
            <person name="Varghese N."/>
            <person name="Submissions S."/>
        </authorList>
    </citation>
    <scope>NUCLEOTIDE SEQUENCE [LARGE SCALE GENOMIC DNA]</scope>
    <source>
        <strain evidence="17">DSM 22703</strain>
    </source>
</reference>
<feature type="binding site" evidence="12">
    <location>
        <position position="126"/>
    </location>
    <ligand>
        <name>Mg(2+)</name>
        <dbReference type="ChEBI" id="CHEBI:18420"/>
        <label>2</label>
    </ligand>
</feature>
<feature type="binding site" evidence="12">
    <location>
        <position position="128"/>
    </location>
    <ligand>
        <name>Mg(2+)</name>
        <dbReference type="ChEBI" id="CHEBI:18420"/>
        <label>1</label>
    </ligand>
</feature>
<dbReference type="PIRSF" id="PIRSF500210">
    <property type="entry name" value="FBPtase"/>
    <property type="match status" value="1"/>
</dbReference>
<evidence type="ECO:0000313" key="17">
    <source>
        <dbReference type="Proteomes" id="UP000198756"/>
    </source>
</evidence>
<dbReference type="GO" id="GO:0006094">
    <property type="term" value="P:gluconeogenesis"/>
    <property type="evidence" value="ECO:0007669"/>
    <property type="project" value="UniProtKB-UniRule"/>
</dbReference>
<dbReference type="Gene3D" id="3.40.190.80">
    <property type="match status" value="1"/>
</dbReference>
<dbReference type="OrthoDB" id="9806756at2"/>
<feature type="domain" description="Fructose-1-6-bisphosphatase class 1 C-terminal" evidence="15">
    <location>
        <begin position="213"/>
        <end position="335"/>
    </location>
</feature>
<comment type="catalytic activity">
    <reaction evidence="1 12">
        <text>beta-D-fructose 1,6-bisphosphate + H2O = beta-D-fructose 6-phosphate + phosphate</text>
        <dbReference type="Rhea" id="RHEA:11064"/>
        <dbReference type="ChEBI" id="CHEBI:15377"/>
        <dbReference type="ChEBI" id="CHEBI:32966"/>
        <dbReference type="ChEBI" id="CHEBI:43474"/>
        <dbReference type="ChEBI" id="CHEBI:57634"/>
        <dbReference type="EC" id="3.1.3.11"/>
    </reaction>
</comment>
<protein>
    <recommendedName>
        <fullName evidence="10 12">Fructose-1,6-bisphosphatase class 1</fullName>
        <shortName evidence="12">FBPase class 1</shortName>
        <ecNumber evidence="3 12">3.1.3.11</ecNumber>
    </recommendedName>
    <alternativeName>
        <fullName evidence="11 12">D-fructose-1,6-bisphosphate 1-phosphohydrolase class 1</fullName>
    </alternativeName>
</protein>
<feature type="binding site" evidence="12">
    <location>
        <position position="249"/>
    </location>
    <ligand>
        <name>substrate</name>
    </ligand>
</feature>
<dbReference type="FunFam" id="3.30.540.10:FF:000002">
    <property type="entry name" value="Fructose-1,6-bisphosphatase class 1"/>
    <property type="match status" value="1"/>
</dbReference>
<dbReference type="InterPro" id="IPR000146">
    <property type="entry name" value="FBPase_class-1"/>
</dbReference>
<dbReference type="SUPFAM" id="SSF56655">
    <property type="entry name" value="Carbohydrate phosphatase"/>
    <property type="match status" value="1"/>
</dbReference>
<evidence type="ECO:0000256" key="5">
    <source>
        <dbReference type="ARBA" id="ARBA00022723"/>
    </source>
</evidence>
<evidence type="ECO:0000256" key="6">
    <source>
        <dbReference type="ARBA" id="ARBA00022801"/>
    </source>
</evidence>
<comment type="similarity">
    <text evidence="2 12 13">Belongs to the FBPase class 1 family.</text>
</comment>
<evidence type="ECO:0000256" key="3">
    <source>
        <dbReference type="ARBA" id="ARBA00013093"/>
    </source>
</evidence>
<dbReference type="GO" id="GO:0000287">
    <property type="term" value="F:magnesium ion binding"/>
    <property type="evidence" value="ECO:0007669"/>
    <property type="project" value="UniProtKB-UniRule"/>
</dbReference>
<dbReference type="PIRSF" id="PIRSF000904">
    <property type="entry name" value="FBPtase_SBPase"/>
    <property type="match status" value="1"/>
</dbReference>
<dbReference type="FunFam" id="3.40.190.80:FF:000001">
    <property type="entry name" value="Fructose-1,6-bisphosphatase class 1"/>
    <property type="match status" value="1"/>
</dbReference>
<keyword evidence="5 12" id="KW-0479">Metal-binding</keyword>
<dbReference type="HAMAP" id="MF_01855">
    <property type="entry name" value="FBPase_class1"/>
    <property type="match status" value="1"/>
</dbReference>
<dbReference type="PANTHER" id="PTHR11556:SF35">
    <property type="entry name" value="SEDOHEPTULOSE-1,7-BISPHOSPHATASE, CHLOROPLASTIC"/>
    <property type="match status" value="1"/>
</dbReference>
<keyword evidence="4 12" id="KW-0963">Cytoplasm</keyword>
<name>A0A1G5XPV4_9BACT</name>
<evidence type="ECO:0000256" key="12">
    <source>
        <dbReference type="HAMAP-Rule" id="MF_01855"/>
    </source>
</evidence>
<keyword evidence="17" id="KW-1185">Reference proteome</keyword>
<evidence type="ECO:0000256" key="10">
    <source>
        <dbReference type="ARBA" id="ARBA00072069"/>
    </source>
</evidence>
<dbReference type="Pfam" id="PF00316">
    <property type="entry name" value="FBPase"/>
    <property type="match status" value="1"/>
</dbReference>
<dbReference type="GO" id="GO:0005829">
    <property type="term" value="C:cytosol"/>
    <property type="evidence" value="ECO:0007669"/>
    <property type="project" value="TreeGrafter"/>
</dbReference>
<feature type="binding site" evidence="12">
    <location>
        <begin position="267"/>
        <end position="269"/>
    </location>
    <ligand>
        <name>substrate</name>
    </ligand>
</feature>